<dbReference type="AlphaFoldDB" id="R4K6F6"/>
<dbReference type="InterPro" id="IPR000277">
    <property type="entry name" value="Cys/Met-Metab_PyrdxlP-dep_enz"/>
</dbReference>
<dbReference type="FunFam" id="3.40.640.10:FF:000035">
    <property type="entry name" value="O-succinylhomoserine sulfhydrylase"/>
    <property type="match status" value="1"/>
</dbReference>
<dbReference type="GO" id="GO:0006535">
    <property type="term" value="P:cysteine biosynthetic process from serine"/>
    <property type="evidence" value="ECO:0007669"/>
    <property type="project" value="TreeGrafter"/>
</dbReference>
<dbReference type="InterPro" id="IPR015422">
    <property type="entry name" value="PyrdxlP-dep_Trfase_small"/>
</dbReference>
<dbReference type="InterPro" id="IPR006235">
    <property type="entry name" value="OAc-hSer/O-AcSer_sulfhydrylase"/>
</dbReference>
<dbReference type="HOGENOM" id="CLU_018986_4_0_9"/>
<keyword evidence="8" id="KW-1185">Reference proteome</keyword>
<dbReference type="KEGG" id="cpas:Clopa_0158"/>
<protein>
    <submittedName>
        <fullName evidence="7">OAH/OAS sulfhydrylase</fullName>
    </submittedName>
</protein>
<keyword evidence="4 5" id="KW-0663">Pyridoxal phosphate</keyword>
<comment type="cofactor">
    <cofactor evidence="1 6">
        <name>pyridoxal 5'-phosphate</name>
        <dbReference type="ChEBI" id="CHEBI:597326"/>
    </cofactor>
</comment>
<evidence type="ECO:0000256" key="6">
    <source>
        <dbReference type="RuleBase" id="RU362118"/>
    </source>
</evidence>
<proteinExistence type="inferred from homology"/>
<evidence type="ECO:0000256" key="3">
    <source>
        <dbReference type="ARBA" id="ARBA00022679"/>
    </source>
</evidence>
<dbReference type="Gene3D" id="3.40.640.10">
    <property type="entry name" value="Type I PLP-dependent aspartate aminotransferase-like (Major domain)"/>
    <property type="match status" value="1"/>
</dbReference>
<dbReference type="GO" id="GO:0003961">
    <property type="term" value="F:O-acetylhomoserine aminocarboxypropyltransferase activity"/>
    <property type="evidence" value="ECO:0007669"/>
    <property type="project" value="TreeGrafter"/>
</dbReference>
<dbReference type="Pfam" id="PF01053">
    <property type="entry name" value="Cys_Met_Meta_PP"/>
    <property type="match status" value="1"/>
</dbReference>
<dbReference type="InterPro" id="IPR015424">
    <property type="entry name" value="PyrdxlP-dep_Trfase"/>
</dbReference>
<dbReference type="SUPFAM" id="SSF53383">
    <property type="entry name" value="PLP-dependent transferases"/>
    <property type="match status" value="1"/>
</dbReference>
<feature type="modified residue" description="N6-(pyridoxal phosphate)lysine" evidence="5">
    <location>
        <position position="210"/>
    </location>
</feature>
<reference evidence="7 8" key="1">
    <citation type="submission" date="2012-01" db="EMBL/GenBank/DDBJ databases">
        <title>Complete sequence of chromosome of Clostridium pasteurianum BC1.</title>
        <authorList>
            <consortium name="US DOE Joint Genome Institute"/>
            <person name="Lucas S."/>
            <person name="Han J."/>
            <person name="Lapidus A."/>
            <person name="Cheng J.-F."/>
            <person name="Goodwin L."/>
            <person name="Pitluck S."/>
            <person name="Peters L."/>
            <person name="Mikhailova N."/>
            <person name="Teshima H."/>
            <person name="Detter J.C."/>
            <person name="Han C."/>
            <person name="Tapia R."/>
            <person name="Land M."/>
            <person name="Hauser L."/>
            <person name="Kyrpides N."/>
            <person name="Ivanova N."/>
            <person name="Pagani I."/>
            <person name="Dunn J."/>
            <person name="Taghavi S."/>
            <person name="Francis A."/>
            <person name="van der Lelie D."/>
            <person name="Woyke T."/>
        </authorList>
    </citation>
    <scope>NUCLEOTIDE SEQUENCE [LARGE SCALE GENOMIC DNA]</scope>
    <source>
        <strain evidence="7 8">BC1</strain>
    </source>
</reference>
<evidence type="ECO:0000256" key="1">
    <source>
        <dbReference type="ARBA" id="ARBA00001933"/>
    </source>
</evidence>
<dbReference type="CDD" id="cd00614">
    <property type="entry name" value="CGS_like"/>
    <property type="match status" value="1"/>
</dbReference>
<comment type="similarity">
    <text evidence="2 6">Belongs to the trans-sulfuration enzymes family.</text>
</comment>
<dbReference type="GO" id="GO:0004124">
    <property type="term" value="F:cysteine synthase activity"/>
    <property type="evidence" value="ECO:0007669"/>
    <property type="project" value="TreeGrafter"/>
</dbReference>
<dbReference type="GO" id="GO:0005737">
    <property type="term" value="C:cytoplasm"/>
    <property type="evidence" value="ECO:0007669"/>
    <property type="project" value="TreeGrafter"/>
</dbReference>
<dbReference type="OrthoDB" id="9780685at2"/>
<dbReference type="GO" id="GO:0019346">
    <property type="term" value="P:transsulfuration"/>
    <property type="evidence" value="ECO:0007669"/>
    <property type="project" value="InterPro"/>
</dbReference>
<organism evidence="7 8">
    <name type="scientific">Clostridium pasteurianum BC1</name>
    <dbReference type="NCBI Taxonomy" id="86416"/>
    <lineage>
        <taxon>Bacteria</taxon>
        <taxon>Bacillati</taxon>
        <taxon>Bacillota</taxon>
        <taxon>Clostridia</taxon>
        <taxon>Eubacteriales</taxon>
        <taxon>Clostridiaceae</taxon>
        <taxon>Clostridium</taxon>
    </lineage>
</organism>
<dbReference type="PIRSF" id="PIRSF001434">
    <property type="entry name" value="CGS"/>
    <property type="match status" value="1"/>
</dbReference>
<dbReference type="RefSeq" id="WP_015613562.1">
    <property type="nucleotide sequence ID" value="NC_021182.1"/>
</dbReference>
<name>R4K6F6_CLOPA</name>
<keyword evidence="3" id="KW-0808">Transferase</keyword>
<evidence type="ECO:0000256" key="5">
    <source>
        <dbReference type="PIRSR" id="PIRSR001434-2"/>
    </source>
</evidence>
<dbReference type="eggNOG" id="COG2873">
    <property type="taxonomic scope" value="Bacteria"/>
</dbReference>
<accession>R4K6F6</accession>
<evidence type="ECO:0000256" key="4">
    <source>
        <dbReference type="ARBA" id="ARBA00022898"/>
    </source>
</evidence>
<dbReference type="PANTHER" id="PTHR43797">
    <property type="entry name" value="HOMOCYSTEINE/CYSTEINE SYNTHASE"/>
    <property type="match status" value="1"/>
</dbReference>
<evidence type="ECO:0000256" key="2">
    <source>
        <dbReference type="ARBA" id="ARBA00009077"/>
    </source>
</evidence>
<evidence type="ECO:0000313" key="7">
    <source>
        <dbReference type="EMBL" id="AGK95235.1"/>
    </source>
</evidence>
<dbReference type="STRING" id="86416.Clopa_0158"/>
<dbReference type="EMBL" id="CP003261">
    <property type="protein sequence ID" value="AGK95235.1"/>
    <property type="molecule type" value="Genomic_DNA"/>
</dbReference>
<dbReference type="GO" id="GO:0030170">
    <property type="term" value="F:pyridoxal phosphate binding"/>
    <property type="evidence" value="ECO:0007669"/>
    <property type="project" value="InterPro"/>
</dbReference>
<sequence>MSQKEYGFETLQIRAGYDPKEHNYAATVPIYQTTAFNFGDTERLEKIYSLKEGGFYYTRISNPTSDVLEKRIAALEGGTAAVAVASGMAAITYSLLNVAEGGGEIAAVNTLYSGSFNLFNHILPQFGIKVNWIDDPYDLNSFRKAITPNTRAIFAESIGNPLINVLDIEGVAKIAHENDIPLIIDNTFPTPHLLNPIKYGADIVVHSATKALGGHGTAIGGIIVESGKFNWENGKFPHFTAPDYSAKNESLYELVPTSVFTTRIRLRYLSDFGAAISPFNSFLILQGIETLSVRINEEVKTTEKIVKYLSAHPKVSWVNYPGVEGNRNNKLAEKYLPNGYGTIFTFGFKGNQHDINKFINSLELFSFLANIGDARSLLVQPCVATHGSLSVENRNKAGAFPEAIRLSIGLEKAEDLIADLDQAFSKVN</sequence>
<dbReference type="GO" id="GO:0071269">
    <property type="term" value="P:L-homocysteine biosynthetic process"/>
    <property type="evidence" value="ECO:0007669"/>
    <property type="project" value="TreeGrafter"/>
</dbReference>
<gene>
    <name evidence="7" type="ORF">Clopa_0158</name>
</gene>
<dbReference type="Proteomes" id="UP000013523">
    <property type="component" value="Chromosome"/>
</dbReference>
<dbReference type="PATRIC" id="fig|86416.3.peg.133"/>
<evidence type="ECO:0000313" key="8">
    <source>
        <dbReference type="Proteomes" id="UP000013523"/>
    </source>
</evidence>
<dbReference type="InterPro" id="IPR015421">
    <property type="entry name" value="PyrdxlP-dep_Trfase_major"/>
</dbReference>
<dbReference type="NCBIfam" id="TIGR01326">
    <property type="entry name" value="OAH_OAS_sulfhy"/>
    <property type="match status" value="1"/>
</dbReference>
<dbReference type="PANTHER" id="PTHR43797:SF2">
    <property type="entry name" value="HOMOCYSTEINE_CYSTEINE SYNTHASE"/>
    <property type="match status" value="1"/>
</dbReference>
<dbReference type="Gene3D" id="3.90.1150.10">
    <property type="entry name" value="Aspartate Aminotransferase, domain 1"/>
    <property type="match status" value="1"/>
</dbReference>